<dbReference type="PANTHER" id="PTHR47628">
    <property type="match status" value="1"/>
</dbReference>
<accession>A8IKD0</accession>
<organism evidence="1 2">
    <name type="scientific">Azorhizobium caulinodans (strain ATCC 43989 / DSM 5975 / JCM 20966 / LMG 6465 / NBRC 14845 / NCIMB 13405 / ORS 571)</name>
    <dbReference type="NCBI Taxonomy" id="438753"/>
    <lineage>
        <taxon>Bacteria</taxon>
        <taxon>Pseudomonadati</taxon>
        <taxon>Pseudomonadota</taxon>
        <taxon>Alphaproteobacteria</taxon>
        <taxon>Hyphomicrobiales</taxon>
        <taxon>Xanthobacteraceae</taxon>
        <taxon>Azorhizobium</taxon>
    </lineage>
</organism>
<dbReference type="HOGENOM" id="CLU_027128_1_1_5"/>
<dbReference type="SUPFAM" id="SSF53822">
    <property type="entry name" value="Periplasmic binding protein-like I"/>
    <property type="match status" value="1"/>
</dbReference>
<reference evidence="1 2" key="1">
    <citation type="journal article" date="2007" name="Appl. Environ. Microbiol.">
        <title>Rhizobial factors required for stem nodule maturation and maintenance in Sesbania rostrata-Azorhizobium caulinodans ORS571 symbiosis.</title>
        <authorList>
            <person name="Suzuki S."/>
            <person name="Aono T."/>
            <person name="Lee KB."/>
            <person name="Suzuki T."/>
            <person name="Liu CT."/>
            <person name="Miwa H."/>
            <person name="Wakao S."/>
            <person name="Iki T."/>
            <person name="Oyaizu H."/>
        </authorList>
    </citation>
    <scope>NUCLEOTIDE SEQUENCE [LARGE SCALE GENOMIC DNA]</scope>
    <source>
        <strain evidence="2">ATCC 43989 / DSM 5975 / JCM 20966 / LMG 6465 / NBRC 14845 / NCIMB 13405 / ORS 571</strain>
    </source>
</reference>
<dbReference type="KEGG" id="azc:AZC_3891"/>
<gene>
    <name evidence="1" type="primary">amiC</name>
    <name evidence="1" type="ordered locus">AZC_3891</name>
</gene>
<dbReference type="GO" id="GO:0033218">
    <property type="term" value="F:amide binding"/>
    <property type="evidence" value="ECO:0007669"/>
    <property type="project" value="InterPro"/>
</dbReference>
<dbReference type="CDD" id="cd06357">
    <property type="entry name" value="PBP1_AmiC"/>
    <property type="match status" value="1"/>
</dbReference>
<dbReference type="Proteomes" id="UP000000270">
    <property type="component" value="Chromosome"/>
</dbReference>
<dbReference type="PANTHER" id="PTHR47628:SF1">
    <property type="entry name" value="ALIPHATIC AMIDASE EXPRESSION-REGULATING PROTEIN"/>
    <property type="match status" value="1"/>
</dbReference>
<evidence type="ECO:0000313" key="2">
    <source>
        <dbReference type="Proteomes" id="UP000000270"/>
    </source>
</evidence>
<reference evidence="1 2" key="3">
    <citation type="journal article" date="2008" name="BMC Genomics">
        <title>The genome of the versatile nitrogen fixer Azorhizobium caulinodans ORS571.</title>
        <authorList>
            <person name="Lee KB."/>
            <person name="Backer P.D."/>
            <person name="Aono T."/>
            <person name="Liu CT."/>
            <person name="Suzuki S."/>
            <person name="Suzuki T."/>
            <person name="Kaneko T."/>
            <person name="Yamada M."/>
            <person name="Tabata S."/>
            <person name="Kupfer D.M."/>
            <person name="Najar F.Z."/>
            <person name="Wiley G.B."/>
            <person name="Roe B."/>
            <person name="Binnewies T.T."/>
            <person name="Ussery D.W."/>
            <person name="D'Haeze W."/>
            <person name="Herder J.D."/>
            <person name="Gevers D."/>
            <person name="Vereecke D."/>
            <person name="Holsters M."/>
            <person name="Oyaizu H."/>
        </authorList>
    </citation>
    <scope>NUCLEOTIDE SEQUENCE [LARGE SCALE GENOMIC DNA]</scope>
    <source>
        <strain evidence="2">ATCC 43989 / DSM 5975 / JCM 20966 / LMG 6465 / NBRC 14845 / NCIMB 13405 / ORS 571</strain>
    </source>
</reference>
<dbReference type="InterPro" id="IPR028082">
    <property type="entry name" value="Peripla_BP_I"/>
</dbReference>
<dbReference type="Pfam" id="PF13433">
    <property type="entry name" value="Peripla_BP_5"/>
    <property type="match status" value="1"/>
</dbReference>
<reference evidence="2" key="2">
    <citation type="submission" date="2007-04" db="EMBL/GenBank/DDBJ databases">
        <title>Complete genome sequence of the nitrogen-fixing bacterium Azorhizobium caulinodans ORS571.</title>
        <authorList>
            <person name="Lee K.B."/>
            <person name="Backer P.D."/>
            <person name="Aono T."/>
            <person name="Liu C.T."/>
            <person name="Suzuki S."/>
            <person name="Suzuki T."/>
            <person name="Kaneko T."/>
            <person name="Yamada M."/>
            <person name="Tabata S."/>
            <person name="Kupfer D.M."/>
            <person name="Najar F.Z."/>
            <person name="Wiley G.B."/>
            <person name="Roe B."/>
            <person name="Binnewies T."/>
            <person name="Ussery D."/>
            <person name="Vereecke D."/>
            <person name="Gevers D."/>
            <person name="Holsters M."/>
            <person name="Oyaizu H."/>
        </authorList>
    </citation>
    <scope>NUCLEOTIDE SEQUENCE [LARGE SCALE GENOMIC DNA]</scope>
    <source>
        <strain evidence="2">ATCC 43989 / DSM 5975 / JCM 20966 / LMG 6465 / NBRC 14845 / NCIMB 13405 / ORS 571</strain>
    </source>
</reference>
<dbReference type="STRING" id="438753.AZC_3891"/>
<dbReference type="Gene3D" id="3.40.50.2300">
    <property type="match status" value="2"/>
</dbReference>
<name>A8IKD0_AZOC5</name>
<keyword evidence="2" id="KW-1185">Reference proteome</keyword>
<proteinExistence type="predicted"/>
<dbReference type="EMBL" id="AP009384">
    <property type="protein sequence ID" value="BAF89889.1"/>
    <property type="molecule type" value="Genomic_DNA"/>
</dbReference>
<reference evidence="1 2" key="5">
    <citation type="journal article" date="2010" name="Appl. Environ. Microbiol.">
        <title>phrR-like gene praR of Azorhizobium caulinodans ORS571 is essential for symbiosis with Sesbania rostrata and is involved in expression of reb genes.</title>
        <authorList>
            <person name="Akiba N."/>
            <person name="Aono T."/>
            <person name="Toyazaki H."/>
            <person name="Sato S."/>
            <person name="Oyaizu H."/>
        </authorList>
    </citation>
    <scope>NUCLEOTIDE SEQUENCE [LARGE SCALE GENOMIC DNA]</scope>
    <source>
        <strain evidence="2">ATCC 43989 / DSM 5975 / JCM 20966 / LMG 6465 / NBRC 14845 / NCIMB 13405 / ORS 571</strain>
    </source>
</reference>
<dbReference type="eggNOG" id="COG0683">
    <property type="taxonomic scope" value="Bacteria"/>
</dbReference>
<protein>
    <submittedName>
        <fullName evidence="1">Putative aliphatic amidase expression-regulating protein</fullName>
    </submittedName>
</protein>
<reference evidence="1 2" key="6">
    <citation type="journal article" date="2011" name="Appl. Environ. Microbiol.">
        <title>Involvement of the azorhizobial chromosome partition gene (parA) in the onset of bacteroid differentiation during Sesbania rostrata stem nodule development.</title>
        <authorList>
            <person name="Liu CT."/>
            <person name="Lee KB."/>
            <person name="Wang YS."/>
            <person name="Peng MH."/>
            <person name="Lee KT."/>
            <person name="Suzuki S."/>
            <person name="Suzuki T."/>
            <person name="Oyaizu H."/>
        </authorList>
    </citation>
    <scope>NUCLEOTIDE SEQUENCE [LARGE SCALE GENOMIC DNA]</scope>
    <source>
        <strain evidence="2">ATCC 43989 / DSM 5975 / JCM 20966 / LMG 6465 / NBRC 14845 / NCIMB 13405 / ORS 571</strain>
    </source>
</reference>
<sequence>MLPNIASHRSSFPTRALHSQALRLVATAPAAFQPTGVFVFVGIRMAHYRIGVMFSANGPYGVVARTLLNGALLAFAELEAAGGPVTLEPVIVDPHGDNAAYRRFSLDLLGSGIRNVIGCYTSSSRKEVIPCFEKHDGLLWYPSHYEGFESCDNVIYTGASPNQHVLPLAEYLAANVGLRGFCIGSNYIWAWENNRIFREAFGAMSGTVVAERYFPVGDTDFERVAETIVEQKPDFVFNNLIGTSAYAFFRAFHAVCARQGIDRARTLPVASCTLAEPELVEIGREAAEGNLSSSVYFASLQTPANLAFTSAYARMFPDAPIPCADAEASYMAVKLLAGALARAGTDEARAVRAAVAGQRLEAPQGEVRIDPDTFHAWLTPRIARSATDFQFQVLLEAPHPVAPDPYLVQSSPRLSVPMRPPKLRVVQ</sequence>
<reference evidence="1 2" key="4">
    <citation type="journal article" date="2009" name="Appl. Environ. Microbiol.">
        <title>Comparative genome-wide transcriptional profiling of Azorhizobium caulinodans ORS571 grown under free-living and symbiotic conditions.</title>
        <authorList>
            <person name="Tsukada S."/>
            <person name="Aono T."/>
            <person name="Akiba N."/>
            <person name="Lee KB."/>
            <person name="Liu CT."/>
            <person name="Toyazaki H."/>
            <person name="Oyaizu H."/>
        </authorList>
    </citation>
    <scope>NUCLEOTIDE SEQUENCE [LARGE SCALE GENOMIC DNA]</scope>
    <source>
        <strain evidence="2">ATCC 43989 / DSM 5975 / JCM 20966 / LMG 6465 / NBRC 14845 / NCIMB 13405 / ORS 571</strain>
    </source>
</reference>
<dbReference type="AlphaFoldDB" id="A8IKD0"/>
<dbReference type="InterPro" id="IPR039570">
    <property type="entry name" value="AmiC_PBP1"/>
</dbReference>
<evidence type="ECO:0000313" key="1">
    <source>
        <dbReference type="EMBL" id="BAF89889.1"/>
    </source>
</evidence>